<proteinExistence type="predicted"/>
<dbReference type="InterPro" id="IPR018028">
    <property type="entry name" value="Catalase"/>
</dbReference>
<dbReference type="RefSeq" id="WP_127727160.1">
    <property type="nucleotide sequence ID" value="NZ_SACP01000001.1"/>
</dbReference>
<name>A0A3S2WGV3_9HYPH</name>
<dbReference type="CDD" id="cd08152">
    <property type="entry name" value="y4iL_like"/>
    <property type="match status" value="1"/>
</dbReference>
<dbReference type="GO" id="GO:0020037">
    <property type="term" value="F:heme binding"/>
    <property type="evidence" value="ECO:0007669"/>
    <property type="project" value="InterPro"/>
</dbReference>
<gene>
    <name evidence="1" type="ORF">EOE48_02415</name>
</gene>
<protein>
    <submittedName>
        <fullName evidence="1">Catalase</fullName>
    </submittedName>
</protein>
<dbReference type="Gene3D" id="2.40.180.10">
    <property type="entry name" value="Catalase core domain"/>
    <property type="match status" value="1"/>
</dbReference>
<dbReference type="OrthoDB" id="9765610at2"/>
<dbReference type="PANTHER" id="PTHR36195">
    <property type="entry name" value="DOMAIN PROTEIN, PUTATIVE (AFU_ORTHOLOGUE AFUA_5G01990)-RELATED-RELATED"/>
    <property type="match status" value="1"/>
</dbReference>
<dbReference type="GO" id="GO:0004096">
    <property type="term" value="F:catalase activity"/>
    <property type="evidence" value="ECO:0007669"/>
    <property type="project" value="InterPro"/>
</dbReference>
<dbReference type="EMBL" id="SACP01000001">
    <property type="protein sequence ID" value="RVU21918.1"/>
    <property type="molecule type" value="Genomic_DNA"/>
</dbReference>
<comment type="caution">
    <text evidence="1">The sequence shown here is derived from an EMBL/GenBank/DDBJ whole genome shotgun (WGS) entry which is preliminary data.</text>
</comment>
<evidence type="ECO:0000313" key="2">
    <source>
        <dbReference type="Proteomes" id="UP000286997"/>
    </source>
</evidence>
<keyword evidence="2" id="KW-1185">Reference proteome</keyword>
<dbReference type="PROSITE" id="PS51402">
    <property type="entry name" value="CATALASE_3"/>
    <property type="match status" value="1"/>
</dbReference>
<accession>A0A3S2WGV3</accession>
<sequence length="366" mass="39589">MPDGITYLRYSDAVEAKTPDEDEAIRGIIASMSRESATTRARYGQAVRVSHAKSSGFVKGTLTVLDTLPPELAQGLFARPGAHPVLVRFAQGPGELLRDRVSTHRGMSIKVFEVDGTMLPGHEGQRTQDFVLATGPVFPSADAAGFLQAMRGIEQSAKAPEGLKAAISGAARLADQAVKAVTGKDVPILDFFGHPPYHPLAESYHSQAALRYGDYVAKIAAFPVSPGLQALAGEELDTDADPNAFRNAVLYWFQDGEAVFELRVQLCTDLERMPVEDASVEWPEAVSPYRTVARIVLPQQDAFGPARQVFVDEVMTFRPGHGLAAHRPLGSLMRARLAAYPALSELRHAHNTTPAREPASIDEVPD</sequence>
<dbReference type="PANTHER" id="PTHR36195:SF4">
    <property type="entry name" value="DOMAIN PROTEIN, PUTATIVE (AFU_ORTHOLOGUE AFUA_5G01990)-RELATED"/>
    <property type="match status" value="1"/>
</dbReference>
<dbReference type="InterPro" id="IPR020835">
    <property type="entry name" value="Catalase_sf"/>
</dbReference>
<dbReference type="Proteomes" id="UP000286997">
    <property type="component" value="Unassembled WGS sequence"/>
</dbReference>
<reference evidence="1 2" key="1">
    <citation type="submission" date="2019-01" db="EMBL/GenBank/DDBJ databases">
        <authorList>
            <person name="Chen W.-M."/>
        </authorList>
    </citation>
    <scope>NUCLEOTIDE SEQUENCE [LARGE SCALE GENOMIC DNA]</scope>
    <source>
        <strain evidence="1 2">TER-1</strain>
    </source>
</reference>
<dbReference type="SUPFAM" id="SSF56634">
    <property type="entry name" value="Heme-dependent catalase-like"/>
    <property type="match status" value="1"/>
</dbReference>
<dbReference type="AlphaFoldDB" id="A0A3S2WGV3"/>
<dbReference type="GO" id="GO:0006979">
    <property type="term" value="P:response to oxidative stress"/>
    <property type="evidence" value="ECO:0007669"/>
    <property type="project" value="InterPro"/>
</dbReference>
<evidence type="ECO:0000313" key="1">
    <source>
        <dbReference type="EMBL" id="RVU21918.1"/>
    </source>
</evidence>
<organism evidence="1 2">
    <name type="scientific">Methylobacterium oryzihabitans</name>
    <dbReference type="NCBI Taxonomy" id="2499852"/>
    <lineage>
        <taxon>Bacteria</taxon>
        <taxon>Pseudomonadati</taxon>
        <taxon>Pseudomonadota</taxon>
        <taxon>Alphaproteobacteria</taxon>
        <taxon>Hyphomicrobiales</taxon>
        <taxon>Methylobacteriaceae</taxon>
        <taxon>Methylobacterium</taxon>
    </lineage>
</organism>